<dbReference type="CDD" id="cd07730">
    <property type="entry name" value="metallo-hydrolase-like_MBL-fold"/>
    <property type="match status" value="1"/>
</dbReference>
<gene>
    <name evidence="7" type="ORF">DPV93_01520</name>
</gene>
<sequence>MAKITLFKAGYCTHLACIAIRGAQAKTCQFPAQTALIEAHGRYWLWDTGYANHFFDATRVGVYALYPKVTPVYFDSNESMLVQLQAQGLRPQDLSGVILSHFHGDHIAGAKDFAKTPFICSNEGWRKMRPLKGISAVRKGYIPELLPPDFANQTQFIEQFLQIDLPAELAPFTQGYVLPNSQQEVIFVPLPGHAAGQIGAFVQTDDGWVLLAADAAWSKANFQGKPPSRLAYLLMDDTRAFYQTLEKLAILHRNGVQIILSHEPPNGSILDSIR</sequence>
<protein>
    <submittedName>
        <fullName evidence="7">MBL fold metallo-hydrolase</fullName>
    </submittedName>
</protein>
<dbReference type="RefSeq" id="WP_111401651.1">
    <property type="nucleotide sequence ID" value="NZ_QEPN01000001.1"/>
</dbReference>
<accession>A0A369YL26</accession>
<name>A0A369YL26_9PAST</name>
<evidence type="ECO:0000256" key="4">
    <source>
        <dbReference type="ARBA" id="ARBA00022801"/>
    </source>
</evidence>
<organism evidence="7 8">
    <name type="scientific">Haemophilus sputorum</name>
    <dbReference type="NCBI Taxonomy" id="1078480"/>
    <lineage>
        <taxon>Bacteria</taxon>
        <taxon>Pseudomonadati</taxon>
        <taxon>Pseudomonadota</taxon>
        <taxon>Gammaproteobacteria</taxon>
        <taxon>Pasteurellales</taxon>
        <taxon>Pasteurellaceae</taxon>
        <taxon>Haemophilus</taxon>
    </lineage>
</organism>
<dbReference type="SMART" id="SM00849">
    <property type="entry name" value="Lactamase_B"/>
    <property type="match status" value="1"/>
</dbReference>
<evidence type="ECO:0000256" key="2">
    <source>
        <dbReference type="ARBA" id="ARBA00007749"/>
    </source>
</evidence>
<evidence type="ECO:0000256" key="3">
    <source>
        <dbReference type="ARBA" id="ARBA00022723"/>
    </source>
</evidence>
<dbReference type="InterPro" id="IPR001279">
    <property type="entry name" value="Metallo-B-lactamas"/>
</dbReference>
<keyword evidence="4 7" id="KW-0378">Hydrolase</keyword>
<evidence type="ECO:0000256" key="5">
    <source>
        <dbReference type="ARBA" id="ARBA00022833"/>
    </source>
</evidence>
<evidence type="ECO:0000256" key="1">
    <source>
        <dbReference type="ARBA" id="ARBA00001947"/>
    </source>
</evidence>
<proteinExistence type="inferred from homology"/>
<comment type="caution">
    <text evidence="7">The sequence shown here is derived from an EMBL/GenBank/DDBJ whole genome shotgun (WGS) entry which is preliminary data.</text>
</comment>
<dbReference type="InterPro" id="IPR036866">
    <property type="entry name" value="RibonucZ/Hydroxyglut_hydro"/>
</dbReference>
<dbReference type="Pfam" id="PF00753">
    <property type="entry name" value="Lactamase_B"/>
    <property type="match status" value="1"/>
</dbReference>
<dbReference type="Proteomes" id="UP000253872">
    <property type="component" value="Unassembled WGS sequence"/>
</dbReference>
<feature type="domain" description="Metallo-beta-lactamase" evidence="6">
    <location>
        <begin position="31"/>
        <end position="262"/>
    </location>
</feature>
<dbReference type="SUPFAM" id="SSF56281">
    <property type="entry name" value="Metallo-hydrolase/oxidoreductase"/>
    <property type="match status" value="1"/>
</dbReference>
<keyword evidence="5" id="KW-0862">Zinc</keyword>
<evidence type="ECO:0000313" key="7">
    <source>
        <dbReference type="EMBL" id="RDE73864.1"/>
    </source>
</evidence>
<dbReference type="STRING" id="1035839.GCA_000238795_00661"/>
<reference evidence="7 8" key="1">
    <citation type="submission" date="2018-05" db="EMBL/GenBank/DDBJ databases">
        <title>Draft Genome Sequences for a Diverse set of 7 Haemophilus Species.</title>
        <authorList>
            <person name="Nichols M."/>
            <person name="Topaz N."/>
            <person name="Wang X."/>
            <person name="Wang X."/>
            <person name="Boxrud D."/>
        </authorList>
    </citation>
    <scope>NUCLEOTIDE SEQUENCE [LARGE SCALE GENOMIC DNA]</scope>
    <source>
        <strain evidence="7 8">C2002001239</strain>
    </source>
</reference>
<dbReference type="GO" id="GO:0046872">
    <property type="term" value="F:metal ion binding"/>
    <property type="evidence" value="ECO:0007669"/>
    <property type="project" value="UniProtKB-KW"/>
</dbReference>
<dbReference type="EMBL" id="QEPN01000001">
    <property type="protein sequence ID" value="RDE73864.1"/>
    <property type="molecule type" value="Genomic_DNA"/>
</dbReference>
<dbReference type="AlphaFoldDB" id="A0A369YL26"/>
<comment type="similarity">
    <text evidence="2">Belongs to the metallo-beta-lactamase superfamily.</text>
</comment>
<evidence type="ECO:0000313" key="8">
    <source>
        <dbReference type="Proteomes" id="UP000253872"/>
    </source>
</evidence>
<evidence type="ECO:0000259" key="6">
    <source>
        <dbReference type="SMART" id="SM00849"/>
    </source>
</evidence>
<dbReference type="Gene3D" id="3.60.15.10">
    <property type="entry name" value="Ribonuclease Z/Hydroxyacylglutathione hydrolase-like"/>
    <property type="match status" value="1"/>
</dbReference>
<keyword evidence="3" id="KW-0479">Metal-binding</keyword>
<dbReference type="PANTHER" id="PTHR42978">
    <property type="entry name" value="QUORUM-QUENCHING LACTONASE YTNP-RELATED-RELATED"/>
    <property type="match status" value="1"/>
</dbReference>
<dbReference type="PANTHER" id="PTHR42978:SF2">
    <property type="entry name" value="102 KBASES UNSTABLE REGION: FROM 1 TO 119443"/>
    <property type="match status" value="1"/>
</dbReference>
<comment type="cofactor">
    <cofactor evidence="1">
        <name>Zn(2+)</name>
        <dbReference type="ChEBI" id="CHEBI:29105"/>
    </cofactor>
</comment>
<dbReference type="GO" id="GO:0016787">
    <property type="term" value="F:hydrolase activity"/>
    <property type="evidence" value="ECO:0007669"/>
    <property type="project" value="UniProtKB-KW"/>
</dbReference>
<dbReference type="InterPro" id="IPR051013">
    <property type="entry name" value="MBL_superfamily_lactonases"/>
</dbReference>